<protein>
    <recommendedName>
        <fullName evidence="4">MotA/TolQ/ExbB proton channel domain-containing protein</fullName>
    </recommendedName>
</protein>
<evidence type="ECO:0000256" key="1">
    <source>
        <dbReference type="SAM" id="Phobius"/>
    </source>
</evidence>
<dbReference type="AlphaFoldDB" id="A0AAD4AED6"/>
<dbReference type="EMBL" id="AHBZ03000027">
    <property type="protein sequence ID" value="KAF7764412.1"/>
    <property type="molecule type" value="Genomic_DNA"/>
</dbReference>
<keyword evidence="1" id="KW-0472">Membrane</keyword>
<feature type="transmembrane region" description="Helical" evidence="1">
    <location>
        <begin position="6"/>
        <end position="22"/>
    </location>
</feature>
<accession>A0AAD4AED6</accession>
<sequence length="391" mass="43508">MATNLIFISIITTAVAVLFFIYEARKSTSKVATITPSLCVTIGIFFTFVGIAVSLQSLAPSSNSQEAFEALLVGLKSAFWSSVIGLGGSILCRWQSTKYGKDPYDEYAKQTNHIVVALRENSRSVIHAINNNSKTIATILSEQLFKDSESLSQQFQESTNVILKKFAANIEILISQSNTLLNDVNTSVQSNQVILNTMVTSSQEFNENNRIAMRNSANLLRNCVMHFNTILESTEKSLISFEVQNEKLQKGMEDVSSAIMSDFSKVQTLYHSLSHDINRVESAMKSVSQLVIDLKQVQELLEKDHKESMVAAITDFKVQFQNVSKEFDALNLAQMKAAHAFFENLDLTVEKGLTEVVDVYTSGLKTILKDNNTVLIKSKAKETDLQLDEVE</sequence>
<reference evidence="2" key="1">
    <citation type="journal article" date="2012" name="J. Bacteriol.">
        <title>Genome sequences of type strains of seven species of the marine bacterium Pseudoalteromonas.</title>
        <authorList>
            <person name="Xie B.B."/>
            <person name="Shu Y.L."/>
            <person name="Qin Q.L."/>
            <person name="Rong J.C."/>
            <person name="Zhang X.Y."/>
            <person name="Chen X.L."/>
            <person name="Shi M."/>
            <person name="He H.L."/>
            <person name="Zhou B.C."/>
            <person name="Zhang Y.Z."/>
        </authorList>
    </citation>
    <scope>NUCLEOTIDE SEQUENCE</scope>
    <source>
        <strain evidence="2">DSM 8771</strain>
    </source>
</reference>
<organism evidence="2 3">
    <name type="scientific">Pseudoalteromonas citrea</name>
    <dbReference type="NCBI Taxonomy" id="43655"/>
    <lineage>
        <taxon>Bacteria</taxon>
        <taxon>Pseudomonadati</taxon>
        <taxon>Pseudomonadota</taxon>
        <taxon>Gammaproteobacteria</taxon>
        <taxon>Alteromonadales</taxon>
        <taxon>Pseudoalteromonadaceae</taxon>
        <taxon>Pseudoalteromonas</taxon>
    </lineage>
</organism>
<comment type="caution">
    <text evidence="2">The sequence shown here is derived from an EMBL/GenBank/DDBJ whole genome shotgun (WGS) entry which is preliminary data.</text>
</comment>
<feature type="transmembrane region" description="Helical" evidence="1">
    <location>
        <begin position="34"/>
        <end position="58"/>
    </location>
</feature>
<keyword evidence="1" id="KW-0812">Transmembrane</keyword>
<evidence type="ECO:0000313" key="2">
    <source>
        <dbReference type="EMBL" id="KAF7764412.1"/>
    </source>
</evidence>
<reference evidence="2" key="2">
    <citation type="submission" date="2015-03" db="EMBL/GenBank/DDBJ databases">
        <title>Genome sequence of Pseudoalteromonas citrea.</title>
        <authorList>
            <person name="Xie B.-B."/>
            <person name="Rong J.-C."/>
            <person name="Qin Q.-L."/>
            <person name="Zhang Y.-Z."/>
        </authorList>
    </citation>
    <scope>NUCLEOTIDE SEQUENCE</scope>
    <source>
        <strain evidence="2">DSM 8771</strain>
    </source>
</reference>
<gene>
    <name evidence="2" type="ORF">PCIT_b0408</name>
</gene>
<name>A0AAD4AED6_9GAMM</name>
<evidence type="ECO:0008006" key="4">
    <source>
        <dbReference type="Google" id="ProtNLM"/>
    </source>
</evidence>
<dbReference type="RefSeq" id="WP_010367417.1">
    <property type="nucleotide sequence ID" value="NZ_AHBZ03000027.1"/>
</dbReference>
<evidence type="ECO:0000313" key="3">
    <source>
        <dbReference type="Proteomes" id="UP000016487"/>
    </source>
</evidence>
<dbReference type="Proteomes" id="UP000016487">
    <property type="component" value="Unassembled WGS sequence"/>
</dbReference>
<keyword evidence="1" id="KW-1133">Transmembrane helix</keyword>
<proteinExistence type="predicted"/>